<keyword evidence="9" id="KW-1185">Reference proteome</keyword>
<dbReference type="GO" id="GO:0005886">
    <property type="term" value="C:plasma membrane"/>
    <property type="evidence" value="ECO:0007669"/>
    <property type="project" value="UniProtKB-SubCell"/>
</dbReference>
<evidence type="ECO:0000256" key="5">
    <source>
        <dbReference type="ARBA" id="ARBA00023136"/>
    </source>
</evidence>
<evidence type="ECO:0000259" key="7">
    <source>
        <dbReference type="Pfam" id="PF02656"/>
    </source>
</evidence>
<dbReference type="KEGG" id="pste:PSTEL_03045"/>
<feature type="transmembrane region" description="Helical" evidence="6">
    <location>
        <begin position="95"/>
        <end position="120"/>
    </location>
</feature>
<keyword evidence="2" id="KW-1003">Cell membrane</keyword>
<dbReference type="EMBL" id="CP009286">
    <property type="protein sequence ID" value="AIQ62246.1"/>
    <property type="molecule type" value="Genomic_DNA"/>
</dbReference>
<feature type="transmembrane region" description="Helical" evidence="6">
    <location>
        <begin position="21"/>
        <end position="42"/>
    </location>
</feature>
<dbReference type="InterPro" id="IPR003807">
    <property type="entry name" value="DUF202"/>
</dbReference>
<name>A0A089LL14_9BACL</name>
<accession>A0A089LL14</accession>
<dbReference type="Pfam" id="PF02656">
    <property type="entry name" value="DUF202"/>
    <property type="match status" value="1"/>
</dbReference>
<dbReference type="RefSeq" id="WP_038693383.1">
    <property type="nucleotide sequence ID" value="NZ_CP009286.1"/>
</dbReference>
<keyword evidence="5 6" id="KW-0472">Membrane</keyword>
<reference evidence="8 9" key="1">
    <citation type="submission" date="2014-08" db="EMBL/GenBank/DDBJ databases">
        <title>Comparative genomics of the Paenibacillus odorifer group.</title>
        <authorList>
            <person name="den Bakker H.C."/>
            <person name="Tsai Y.-C."/>
            <person name="Martin N."/>
            <person name="Korlach J."/>
            <person name="Wiedmann M."/>
        </authorList>
    </citation>
    <scope>NUCLEOTIDE SEQUENCE [LARGE SCALE GENOMIC DNA]</scope>
    <source>
        <strain evidence="8 9">DSM 14472</strain>
    </source>
</reference>
<comment type="subcellular location">
    <subcellularLocation>
        <location evidence="1">Cell membrane</location>
        <topology evidence="1">Multi-pass membrane protein</topology>
    </subcellularLocation>
</comment>
<keyword evidence="4 6" id="KW-1133">Transmembrane helix</keyword>
<feature type="domain" description="DUF202" evidence="7">
    <location>
        <begin position="13"/>
        <end position="82"/>
    </location>
</feature>
<protein>
    <recommendedName>
        <fullName evidence="7">DUF202 domain-containing protein</fullName>
    </recommendedName>
</protein>
<sequence length="121" mass="13057">MKDRENESAYIQQHLANERTYLAWIRTAIALVGLGFLAAGLVFRESRYSGVGHITAAVAGILSVLLGGGVVAGATIDYLRKREGINKGQFVSASLLIRVLFISLSVIEMLLIVLVILMLVA</sequence>
<feature type="transmembrane region" description="Helical" evidence="6">
    <location>
        <begin position="54"/>
        <end position="74"/>
    </location>
</feature>
<dbReference type="InterPro" id="IPR052053">
    <property type="entry name" value="IM_YidH-like"/>
</dbReference>
<proteinExistence type="predicted"/>
<evidence type="ECO:0000256" key="1">
    <source>
        <dbReference type="ARBA" id="ARBA00004651"/>
    </source>
</evidence>
<evidence type="ECO:0000313" key="9">
    <source>
        <dbReference type="Proteomes" id="UP000029507"/>
    </source>
</evidence>
<evidence type="ECO:0000256" key="3">
    <source>
        <dbReference type="ARBA" id="ARBA00022692"/>
    </source>
</evidence>
<dbReference type="PANTHER" id="PTHR34187:SF2">
    <property type="entry name" value="DUF202 DOMAIN-CONTAINING PROTEIN"/>
    <property type="match status" value="1"/>
</dbReference>
<evidence type="ECO:0000256" key="6">
    <source>
        <dbReference type="SAM" id="Phobius"/>
    </source>
</evidence>
<evidence type="ECO:0000256" key="4">
    <source>
        <dbReference type="ARBA" id="ARBA00022989"/>
    </source>
</evidence>
<dbReference type="HOGENOM" id="CLU_053359_6_0_9"/>
<gene>
    <name evidence="8" type="ORF">PSTEL_03045</name>
</gene>
<dbReference type="AlphaFoldDB" id="A0A089LL14"/>
<evidence type="ECO:0000313" key="8">
    <source>
        <dbReference type="EMBL" id="AIQ62246.1"/>
    </source>
</evidence>
<keyword evidence="3 6" id="KW-0812">Transmembrane</keyword>
<dbReference type="PANTHER" id="PTHR34187">
    <property type="entry name" value="FGR18P"/>
    <property type="match status" value="1"/>
</dbReference>
<organism evidence="8 9">
    <name type="scientific">Paenibacillus stellifer</name>
    <dbReference type="NCBI Taxonomy" id="169760"/>
    <lineage>
        <taxon>Bacteria</taxon>
        <taxon>Bacillati</taxon>
        <taxon>Bacillota</taxon>
        <taxon>Bacilli</taxon>
        <taxon>Bacillales</taxon>
        <taxon>Paenibacillaceae</taxon>
        <taxon>Paenibacillus</taxon>
    </lineage>
</organism>
<dbReference type="Proteomes" id="UP000029507">
    <property type="component" value="Chromosome"/>
</dbReference>
<evidence type="ECO:0000256" key="2">
    <source>
        <dbReference type="ARBA" id="ARBA00022475"/>
    </source>
</evidence>